<comment type="subcellular location">
    <subcellularLocation>
        <location evidence="1 9">Cell inner membrane</location>
        <topology evidence="1 9">Multi-pass membrane protein</topology>
    </subcellularLocation>
</comment>
<feature type="transmembrane region" description="Helical" evidence="9">
    <location>
        <begin position="99"/>
        <end position="119"/>
    </location>
</feature>
<reference evidence="11" key="1">
    <citation type="submission" date="2022-11" db="EMBL/GenBank/DDBJ databases">
        <title>Alteromonas sp. nov., isolated from sea water of the Qingdao.</title>
        <authorList>
            <person name="Wang Q."/>
        </authorList>
    </citation>
    <scope>NUCLEOTIDE SEQUENCE</scope>
    <source>
        <strain evidence="11">ASW11-7</strain>
    </source>
</reference>
<evidence type="ECO:0000313" key="12">
    <source>
        <dbReference type="Proteomes" id="UP001142810"/>
    </source>
</evidence>
<keyword evidence="12" id="KW-1185">Reference proteome</keyword>
<evidence type="ECO:0000256" key="2">
    <source>
        <dbReference type="ARBA" id="ARBA00022448"/>
    </source>
</evidence>
<gene>
    <name evidence="11" type="ORF">OPS25_14315</name>
</gene>
<keyword evidence="4 9" id="KW-0997">Cell inner membrane</keyword>
<dbReference type="PANTHER" id="PTHR35011:SF4">
    <property type="entry name" value="SLL1102 PROTEIN"/>
    <property type="match status" value="1"/>
</dbReference>
<dbReference type="PANTHER" id="PTHR35011">
    <property type="entry name" value="2,3-DIKETO-L-GULONATE TRAP TRANSPORTER SMALL PERMEASE PROTEIN YIAM"/>
    <property type="match status" value="1"/>
</dbReference>
<keyword evidence="7 9" id="KW-0472">Membrane</keyword>
<keyword evidence="3" id="KW-1003">Cell membrane</keyword>
<comment type="caution">
    <text evidence="11">The sequence shown here is derived from an EMBL/GenBank/DDBJ whole genome shotgun (WGS) entry which is preliminary data.</text>
</comment>
<organism evidence="11 12">
    <name type="scientific">Alteromonas aquimaris</name>
    <dbReference type="NCBI Taxonomy" id="2998417"/>
    <lineage>
        <taxon>Bacteria</taxon>
        <taxon>Pseudomonadati</taxon>
        <taxon>Pseudomonadota</taxon>
        <taxon>Gammaproteobacteria</taxon>
        <taxon>Alteromonadales</taxon>
        <taxon>Alteromonadaceae</taxon>
        <taxon>Alteromonas/Salinimonas group</taxon>
        <taxon>Alteromonas</taxon>
    </lineage>
</organism>
<keyword evidence="6 9" id="KW-1133">Transmembrane helix</keyword>
<feature type="transmembrane region" description="Helical" evidence="9">
    <location>
        <begin position="139"/>
        <end position="159"/>
    </location>
</feature>
<accession>A0ABT3PC35</accession>
<comment type="similarity">
    <text evidence="8 9">Belongs to the TRAP transporter small permease family.</text>
</comment>
<protein>
    <recommendedName>
        <fullName evidence="9">TRAP transporter small permease protein</fullName>
    </recommendedName>
</protein>
<sequence>MSSPSASAGNVMLISRRITQINRALCIWISVATLLMVLITFAIVVLRYGVGVGWIAMQESVMYLHAAVFMIGIAFTLAEDGHVRVDVFYRKMSPKNKCWIDAVGTLVLLFPVCIFIFFYSLPYVTESWSLLETSQEAGGLPLVFLLKTLIPLGALLLFLQGVSMLINSVTQLINLTK</sequence>
<evidence type="ECO:0000313" key="11">
    <source>
        <dbReference type="EMBL" id="MCW8109681.1"/>
    </source>
</evidence>
<feature type="transmembrane region" description="Helical" evidence="9">
    <location>
        <begin position="60"/>
        <end position="78"/>
    </location>
</feature>
<dbReference type="EMBL" id="JAPFRD010000012">
    <property type="protein sequence ID" value="MCW8109681.1"/>
    <property type="molecule type" value="Genomic_DNA"/>
</dbReference>
<dbReference type="RefSeq" id="WP_265618528.1">
    <property type="nucleotide sequence ID" value="NZ_JAPFRD010000012.1"/>
</dbReference>
<evidence type="ECO:0000259" key="10">
    <source>
        <dbReference type="Pfam" id="PF04290"/>
    </source>
</evidence>
<evidence type="ECO:0000256" key="6">
    <source>
        <dbReference type="ARBA" id="ARBA00022989"/>
    </source>
</evidence>
<comment type="subunit">
    <text evidence="9">The complex comprises the extracytoplasmic solute receptor protein and the two transmembrane proteins.</text>
</comment>
<dbReference type="InterPro" id="IPR055348">
    <property type="entry name" value="DctQ"/>
</dbReference>
<proteinExistence type="inferred from homology"/>
<name>A0ABT3PC35_9ALTE</name>
<evidence type="ECO:0000256" key="8">
    <source>
        <dbReference type="ARBA" id="ARBA00038436"/>
    </source>
</evidence>
<evidence type="ECO:0000256" key="7">
    <source>
        <dbReference type="ARBA" id="ARBA00023136"/>
    </source>
</evidence>
<keyword evidence="5 9" id="KW-0812">Transmembrane</keyword>
<dbReference type="InterPro" id="IPR007387">
    <property type="entry name" value="TRAP_DctQ"/>
</dbReference>
<dbReference type="Pfam" id="PF04290">
    <property type="entry name" value="DctQ"/>
    <property type="match status" value="1"/>
</dbReference>
<keyword evidence="2 9" id="KW-0813">Transport</keyword>
<evidence type="ECO:0000256" key="1">
    <source>
        <dbReference type="ARBA" id="ARBA00004429"/>
    </source>
</evidence>
<dbReference type="Proteomes" id="UP001142810">
    <property type="component" value="Unassembled WGS sequence"/>
</dbReference>
<evidence type="ECO:0000256" key="4">
    <source>
        <dbReference type="ARBA" id="ARBA00022519"/>
    </source>
</evidence>
<evidence type="ECO:0000256" key="5">
    <source>
        <dbReference type="ARBA" id="ARBA00022692"/>
    </source>
</evidence>
<feature type="domain" description="Tripartite ATP-independent periplasmic transporters DctQ component" evidence="10">
    <location>
        <begin position="36"/>
        <end position="169"/>
    </location>
</feature>
<evidence type="ECO:0000256" key="3">
    <source>
        <dbReference type="ARBA" id="ARBA00022475"/>
    </source>
</evidence>
<evidence type="ECO:0000256" key="9">
    <source>
        <dbReference type="RuleBase" id="RU369079"/>
    </source>
</evidence>
<comment type="function">
    <text evidence="9">Part of the tripartite ATP-independent periplasmic (TRAP) transport system.</text>
</comment>
<feature type="transmembrane region" description="Helical" evidence="9">
    <location>
        <begin position="25"/>
        <end position="48"/>
    </location>
</feature>